<keyword evidence="4 6" id="KW-0378">Hydrolase</keyword>
<dbReference type="GO" id="GO:0008855">
    <property type="term" value="F:exodeoxyribonuclease VII activity"/>
    <property type="evidence" value="ECO:0007669"/>
    <property type="project" value="UniProtKB-UniRule"/>
</dbReference>
<evidence type="ECO:0000256" key="4">
    <source>
        <dbReference type="ARBA" id="ARBA00022801"/>
    </source>
</evidence>
<comment type="catalytic activity">
    <reaction evidence="6">
        <text>Exonucleolytic cleavage in either 5'- to 3'- or 3'- to 5'-direction to yield nucleoside 5'-phosphates.</text>
        <dbReference type="EC" id="3.1.11.6"/>
    </reaction>
</comment>
<dbReference type="InterPro" id="IPR003761">
    <property type="entry name" value="Exonuc_VII_S"/>
</dbReference>
<keyword evidence="2 6" id="KW-0963">Cytoplasm</keyword>
<dbReference type="RefSeq" id="WP_047764489.1">
    <property type="nucleotide sequence ID" value="NZ_LAQL01000007.1"/>
</dbReference>
<dbReference type="Pfam" id="PF02609">
    <property type="entry name" value="Exonuc_VII_S"/>
    <property type="match status" value="1"/>
</dbReference>
<evidence type="ECO:0000256" key="5">
    <source>
        <dbReference type="ARBA" id="ARBA00022839"/>
    </source>
</evidence>
<evidence type="ECO:0000313" key="7">
    <source>
        <dbReference type="EMBL" id="KLN60523.1"/>
    </source>
</evidence>
<evidence type="ECO:0000313" key="8">
    <source>
        <dbReference type="Proteomes" id="UP000035444"/>
    </source>
</evidence>
<sequence length="91" mass="9953">MENTQSGDSLAGDSLADINTMSFEVALAELKTIVERLEQGEGKLDEAIDAYDRGAKLKAHCETKLREAQEKIEKIAMGPDGQPRTEPFDVS</sequence>
<proteinExistence type="inferred from homology"/>
<organism evidence="7 8">
    <name type="scientific">Kiloniella spongiae</name>
    <dbReference type="NCBI Taxonomy" id="1489064"/>
    <lineage>
        <taxon>Bacteria</taxon>
        <taxon>Pseudomonadati</taxon>
        <taxon>Pseudomonadota</taxon>
        <taxon>Alphaproteobacteria</taxon>
        <taxon>Rhodospirillales</taxon>
        <taxon>Kiloniellaceae</taxon>
        <taxon>Kiloniella</taxon>
    </lineage>
</organism>
<dbReference type="HAMAP" id="MF_00337">
    <property type="entry name" value="Exonuc_7_S"/>
    <property type="match status" value="1"/>
</dbReference>
<protein>
    <recommendedName>
        <fullName evidence="6">Exodeoxyribonuclease 7 small subunit</fullName>
        <ecNumber evidence="6">3.1.11.6</ecNumber>
    </recommendedName>
    <alternativeName>
        <fullName evidence="6">Exodeoxyribonuclease VII small subunit</fullName>
        <shortName evidence="6">Exonuclease VII small subunit</shortName>
    </alternativeName>
</protein>
<evidence type="ECO:0000256" key="1">
    <source>
        <dbReference type="ARBA" id="ARBA00009998"/>
    </source>
</evidence>
<name>A0A0H2MDT7_9PROT</name>
<dbReference type="GO" id="GO:0006308">
    <property type="term" value="P:DNA catabolic process"/>
    <property type="evidence" value="ECO:0007669"/>
    <property type="project" value="UniProtKB-UniRule"/>
</dbReference>
<reference evidence="7 8" key="1">
    <citation type="submission" date="2015-03" db="EMBL/GenBank/DDBJ databases">
        <title>Genome Sequence of Kiloniella spongiae MEBiC09566, isolated from a marine sponge.</title>
        <authorList>
            <person name="Shao Z."/>
            <person name="Wang L."/>
            <person name="Li X."/>
        </authorList>
    </citation>
    <scope>NUCLEOTIDE SEQUENCE [LARGE SCALE GENOMIC DNA]</scope>
    <source>
        <strain evidence="7 8">MEBiC09566</strain>
    </source>
</reference>
<dbReference type="STRING" id="1489064.WH96_12500"/>
<dbReference type="Proteomes" id="UP000035444">
    <property type="component" value="Unassembled WGS sequence"/>
</dbReference>
<dbReference type="InterPro" id="IPR037004">
    <property type="entry name" value="Exonuc_VII_ssu_sf"/>
</dbReference>
<comment type="similarity">
    <text evidence="1 6">Belongs to the XseB family.</text>
</comment>
<comment type="function">
    <text evidence="6">Bidirectionally degrades single-stranded DNA into large acid-insoluble oligonucleotides, which are then degraded further into small acid-soluble oligonucleotides.</text>
</comment>
<dbReference type="GO" id="GO:0005829">
    <property type="term" value="C:cytosol"/>
    <property type="evidence" value="ECO:0007669"/>
    <property type="project" value="TreeGrafter"/>
</dbReference>
<dbReference type="Gene3D" id="1.10.287.1040">
    <property type="entry name" value="Exonuclease VII, small subunit"/>
    <property type="match status" value="1"/>
</dbReference>
<dbReference type="SUPFAM" id="SSF116842">
    <property type="entry name" value="XseB-like"/>
    <property type="match status" value="1"/>
</dbReference>
<dbReference type="PANTHER" id="PTHR34137:SF1">
    <property type="entry name" value="EXODEOXYRIBONUCLEASE 7 SMALL SUBUNIT"/>
    <property type="match status" value="1"/>
</dbReference>
<comment type="subunit">
    <text evidence="6">Heterooligomer composed of large and small subunits.</text>
</comment>
<evidence type="ECO:0000256" key="2">
    <source>
        <dbReference type="ARBA" id="ARBA00022490"/>
    </source>
</evidence>
<dbReference type="GO" id="GO:0009318">
    <property type="term" value="C:exodeoxyribonuclease VII complex"/>
    <property type="evidence" value="ECO:0007669"/>
    <property type="project" value="UniProtKB-UniRule"/>
</dbReference>
<keyword evidence="5 6" id="KW-0269">Exonuclease</keyword>
<dbReference type="NCBIfam" id="TIGR01280">
    <property type="entry name" value="xseB"/>
    <property type="match status" value="1"/>
</dbReference>
<gene>
    <name evidence="6" type="primary">xseB</name>
    <name evidence="7" type="ORF">WH96_12500</name>
</gene>
<keyword evidence="8" id="KW-1185">Reference proteome</keyword>
<evidence type="ECO:0000256" key="3">
    <source>
        <dbReference type="ARBA" id="ARBA00022722"/>
    </source>
</evidence>
<comment type="caution">
    <text evidence="7">The sequence shown here is derived from an EMBL/GenBank/DDBJ whole genome shotgun (WGS) entry which is preliminary data.</text>
</comment>
<evidence type="ECO:0000256" key="6">
    <source>
        <dbReference type="HAMAP-Rule" id="MF_00337"/>
    </source>
</evidence>
<keyword evidence="3 6" id="KW-0540">Nuclease</keyword>
<comment type="subcellular location">
    <subcellularLocation>
        <location evidence="6">Cytoplasm</location>
    </subcellularLocation>
</comment>
<accession>A0A0H2MDT7</accession>
<dbReference type="PANTHER" id="PTHR34137">
    <property type="entry name" value="EXODEOXYRIBONUCLEASE 7 SMALL SUBUNIT"/>
    <property type="match status" value="1"/>
</dbReference>
<dbReference type="EMBL" id="LAQL01000007">
    <property type="protein sequence ID" value="KLN60523.1"/>
    <property type="molecule type" value="Genomic_DNA"/>
</dbReference>
<dbReference type="EC" id="3.1.11.6" evidence="6"/>
<dbReference type="OrthoDB" id="9808145at2"/>
<dbReference type="AlphaFoldDB" id="A0A0H2MDT7"/>
<dbReference type="NCBIfam" id="NF002139">
    <property type="entry name" value="PRK00977.1-3"/>
    <property type="match status" value="1"/>
</dbReference>